<dbReference type="GO" id="GO:0006400">
    <property type="term" value="P:tRNA modification"/>
    <property type="evidence" value="ECO:0007669"/>
    <property type="project" value="UniProtKB-ARBA"/>
</dbReference>
<comment type="caution">
    <text evidence="4">The sequence shown here is derived from an EMBL/GenBank/DDBJ whole genome shotgun (WGS) entry which is preliminary data.</text>
</comment>
<dbReference type="Gene3D" id="3.40.50.150">
    <property type="entry name" value="Vaccinia Virus protein VP39"/>
    <property type="match status" value="1"/>
</dbReference>
<dbReference type="CDD" id="cd02440">
    <property type="entry name" value="AdoMet_MTases"/>
    <property type="match status" value="1"/>
</dbReference>
<dbReference type="Pfam" id="PF08241">
    <property type="entry name" value="Methyltransf_11"/>
    <property type="match status" value="1"/>
</dbReference>
<evidence type="ECO:0000256" key="2">
    <source>
        <dbReference type="ARBA" id="ARBA00022679"/>
    </source>
</evidence>
<dbReference type="SUPFAM" id="SSF53335">
    <property type="entry name" value="S-adenosyl-L-methionine-dependent methyltransferases"/>
    <property type="match status" value="1"/>
</dbReference>
<dbReference type="PANTHER" id="PTHR13069">
    <property type="entry name" value="ALKYLATED DNA REPAIR PROTEIN ALKB HOMOLOG 8"/>
    <property type="match status" value="1"/>
</dbReference>
<keyword evidence="2" id="KW-0808">Transferase</keyword>
<dbReference type="RefSeq" id="WP_266086062.1">
    <property type="nucleotide sequence ID" value="NZ_RKLV01000002.1"/>
</dbReference>
<dbReference type="InterPro" id="IPR051422">
    <property type="entry name" value="AlkB_tRNA_MeTrf/Diox"/>
</dbReference>
<dbReference type="EMBL" id="RKLV01000002">
    <property type="protein sequence ID" value="MCX2818299.1"/>
    <property type="molecule type" value="Genomic_DNA"/>
</dbReference>
<sequence length="214" mass="23518">MTGDEDGGSDEKARLRETFDAIASSFDETRNQPWDDVAEFVDGREGGVALDLGCGNGRHLPLLRERFDTAVGIDFSRSMVALAEPPVVRGDLSALPFRSSCADLALCVAVLHHLPTRAGRLSALDEVARVLGDDGDALVSVWAIEHPKFDGVRDEIRAAGGDHHVPWKRGEEERDRYYHIHDRASFEALVDDSSLDGTVWDSDGNYYARLRPTG</sequence>
<evidence type="ECO:0000313" key="5">
    <source>
        <dbReference type="Proteomes" id="UP001149411"/>
    </source>
</evidence>
<accession>A0A9Q4GFM3</accession>
<dbReference type="PANTHER" id="PTHR13069:SF21">
    <property type="entry name" value="ALKYLATED DNA REPAIR PROTEIN ALKB HOMOLOG 8"/>
    <property type="match status" value="1"/>
</dbReference>
<dbReference type="Proteomes" id="UP001149411">
    <property type="component" value="Unassembled WGS sequence"/>
</dbReference>
<keyword evidence="1 4" id="KW-0489">Methyltransferase</keyword>
<proteinExistence type="predicted"/>
<organism evidence="4 5">
    <name type="scientific">Halorutilus salinus</name>
    <dbReference type="NCBI Taxonomy" id="2487751"/>
    <lineage>
        <taxon>Archaea</taxon>
        <taxon>Methanobacteriati</taxon>
        <taxon>Methanobacteriota</taxon>
        <taxon>Stenosarchaea group</taxon>
        <taxon>Halobacteria</taxon>
        <taxon>Halorutilales</taxon>
        <taxon>Halorutilaceae</taxon>
        <taxon>Halorutilus</taxon>
    </lineage>
</organism>
<evidence type="ECO:0000256" key="1">
    <source>
        <dbReference type="ARBA" id="ARBA00022603"/>
    </source>
</evidence>
<name>A0A9Q4GFM3_9EURY</name>
<gene>
    <name evidence="4" type="ORF">EGH25_02895</name>
</gene>
<feature type="domain" description="Methyltransferase type 11" evidence="3">
    <location>
        <begin position="50"/>
        <end position="137"/>
    </location>
</feature>
<evidence type="ECO:0000313" key="4">
    <source>
        <dbReference type="EMBL" id="MCX2818299.1"/>
    </source>
</evidence>
<dbReference type="GO" id="GO:0008175">
    <property type="term" value="F:tRNA methyltransferase activity"/>
    <property type="evidence" value="ECO:0007669"/>
    <property type="project" value="UniProtKB-ARBA"/>
</dbReference>
<dbReference type="GO" id="GO:0008757">
    <property type="term" value="F:S-adenosylmethionine-dependent methyltransferase activity"/>
    <property type="evidence" value="ECO:0007669"/>
    <property type="project" value="InterPro"/>
</dbReference>
<dbReference type="AlphaFoldDB" id="A0A9Q4GFM3"/>
<dbReference type="GO" id="GO:0032259">
    <property type="term" value="P:methylation"/>
    <property type="evidence" value="ECO:0007669"/>
    <property type="project" value="UniProtKB-KW"/>
</dbReference>
<keyword evidence="5" id="KW-1185">Reference proteome</keyword>
<dbReference type="InterPro" id="IPR029063">
    <property type="entry name" value="SAM-dependent_MTases_sf"/>
</dbReference>
<evidence type="ECO:0000259" key="3">
    <source>
        <dbReference type="Pfam" id="PF08241"/>
    </source>
</evidence>
<reference evidence="4" key="1">
    <citation type="submission" date="2022-09" db="EMBL/GenBank/DDBJ databases">
        <title>Haloadaptaus new haloarchaeum isolated from saline soil.</title>
        <authorList>
            <person name="Duran-Viseras A."/>
            <person name="Sanchez-Porro C."/>
            <person name="Ventosa A."/>
        </authorList>
    </citation>
    <scope>NUCLEOTIDE SEQUENCE</scope>
    <source>
        <strain evidence="4">F3-133</strain>
    </source>
</reference>
<dbReference type="InterPro" id="IPR013216">
    <property type="entry name" value="Methyltransf_11"/>
</dbReference>
<protein>
    <submittedName>
        <fullName evidence="4">Class I SAM-dependent methyltransferase</fullName>
    </submittedName>
</protein>